<evidence type="ECO:0000256" key="1">
    <source>
        <dbReference type="SAM" id="MobiDB-lite"/>
    </source>
</evidence>
<organism evidence="2 3">
    <name type="scientific">Synaphobranchus kaupii</name>
    <name type="common">Kaup's arrowtooth eel</name>
    <dbReference type="NCBI Taxonomy" id="118154"/>
    <lineage>
        <taxon>Eukaryota</taxon>
        <taxon>Metazoa</taxon>
        <taxon>Chordata</taxon>
        <taxon>Craniata</taxon>
        <taxon>Vertebrata</taxon>
        <taxon>Euteleostomi</taxon>
        <taxon>Actinopterygii</taxon>
        <taxon>Neopterygii</taxon>
        <taxon>Teleostei</taxon>
        <taxon>Anguilliformes</taxon>
        <taxon>Synaphobranchidae</taxon>
        <taxon>Synaphobranchus</taxon>
    </lineage>
</organism>
<protein>
    <submittedName>
        <fullName evidence="2">Uncharacterized protein</fullName>
    </submittedName>
</protein>
<gene>
    <name evidence="2" type="ORF">SKAU_G00305500</name>
</gene>
<feature type="compositionally biased region" description="Polar residues" evidence="1">
    <location>
        <begin position="46"/>
        <end position="59"/>
    </location>
</feature>
<proteinExistence type="predicted"/>
<dbReference type="AlphaFoldDB" id="A0A9Q1EQM1"/>
<feature type="compositionally biased region" description="Basic and acidic residues" evidence="1">
    <location>
        <begin position="24"/>
        <end position="37"/>
    </location>
</feature>
<feature type="region of interest" description="Disordered" evidence="1">
    <location>
        <begin position="1"/>
        <end position="155"/>
    </location>
</feature>
<dbReference type="EMBL" id="JAINUF010000013">
    <property type="protein sequence ID" value="KAJ8343221.1"/>
    <property type="molecule type" value="Genomic_DNA"/>
</dbReference>
<reference evidence="2" key="1">
    <citation type="journal article" date="2023" name="Science">
        <title>Genome structures resolve the early diversification of teleost fishes.</title>
        <authorList>
            <person name="Parey E."/>
            <person name="Louis A."/>
            <person name="Montfort J."/>
            <person name="Bouchez O."/>
            <person name="Roques C."/>
            <person name="Iampietro C."/>
            <person name="Lluch J."/>
            <person name="Castinel A."/>
            <person name="Donnadieu C."/>
            <person name="Desvignes T."/>
            <person name="Floi Bucao C."/>
            <person name="Jouanno E."/>
            <person name="Wen M."/>
            <person name="Mejri S."/>
            <person name="Dirks R."/>
            <person name="Jansen H."/>
            <person name="Henkel C."/>
            <person name="Chen W.J."/>
            <person name="Zahm M."/>
            <person name="Cabau C."/>
            <person name="Klopp C."/>
            <person name="Thompson A.W."/>
            <person name="Robinson-Rechavi M."/>
            <person name="Braasch I."/>
            <person name="Lecointre G."/>
            <person name="Bobe J."/>
            <person name="Postlethwait J.H."/>
            <person name="Berthelot C."/>
            <person name="Roest Crollius H."/>
            <person name="Guiguen Y."/>
        </authorList>
    </citation>
    <scope>NUCLEOTIDE SEQUENCE</scope>
    <source>
        <strain evidence="2">WJC10195</strain>
    </source>
</reference>
<evidence type="ECO:0000313" key="3">
    <source>
        <dbReference type="Proteomes" id="UP001152622"/>
    </source>
</evidence>
<dbReference type="Proteomes" id="UP001152622">
    <property type="component" value="Chromosome 13"/>
</dbReference>
<accession>A0A9Q1EQM1</accession>
<evidence type="ECO:0000313" key="2">
    <source>
        <dbReference type="EMBL" id="KAJ8343221.1"/>
    </source>
</evidence>
<keyword evidence="3" id="KW-1185">Reference proteome</keyword>
<sequence>MTGAVVDSENREPPWGQTDPCPENPREGGDPRRRPEKGGTPPPGKVQTSSRGQLVQISLHNRENQQDQPWRAAQTQGRGQAGRGGARGQDWVPDEQGRAGGWGPREGDVPVTWGARPGLKRVQASRECSDAAAPGLPGPAEQPCILSQAREERRP</sequence>
<comment type="caution">
    <text evidence="2">The sequence shown here is derived from an EMBL/GenBank/DDBJ whole genome shotgun (WGS) entry which is preliminary data.</text>
</comment>
<name>A0A9Q1EQM1_SYNKA</name>